<dbReference type="Pfam" id="PF17124">
    <property type="entry name" value="ThiJ_like"/>
    <property type="match status" value="1"/>
</dbReference>
<dbReference type="InterPro" id="IPR032633">
    <property type="entry name" value="ThiJ-like"/>
</dbReference>
<dbReference type="SUPFAM" id="SSF52317">
    <property type="entry name" value="Class I glutamine amidotransferase-like"/>
    <property type="match status" value="1"/>
</dbReference>
<dbReference type="PANTHER" id="PTHR43068:SF1">
    <property type="entry name" value="SLR1854 PROTEIN"/>
    <property type="match status" value="1"/>
</dbReference>
<dbReference type="InterPro" id="IPR029062">
    <property type="entry name" value="Class_I_gatase-like"/>
</dbReference>
<protein>
    <recommendedName>
        <fullName evidence="3">DJ-1/PfpI domain-containing protein</fullName>
    </recommendedName>
</protein>
<organism evidence="1 2">
    <name type="scientific">Fusarium agapanthi</name>
    <dbReference type="NCBI Taxonomy" id="1803897"/>
    <lineage>
        <taxon>Eukaryota</taxon>
        <taxon>Fungi</taxon>
        <taxon>Dikarya</taxon>
        <taxon>Ascomycota</taxon>
        <taxon>Pezizomycotina</taxon>
        <taxon>Sordariomycetes</taxon>
        <taxon>Hypocreomycetidae</taxon>
        <taxon>Hypocreales</taxon>
        <taxon>Nectriaceae</taxon>
        <taxon>Fusarium</taxon>
        <taxon>Fusarium fujikuroi species complex</taxon>
    </lineage>
</organism>
<dbReference type="PANTHER" id="PTHR43068">
    <property type="entry name" value="SLR1854 PROTEIN"/>
    <property type="match status" value="1"/>
</dbReference>
<dbReference type="OrthoDB" id="543156at2759"/>
<sequence length="162" mass="18355">ARYPLLWTAPGFSLDEYSLILFPGGHDKAVRQIIDSKEVHKLMLEYFPQTKKPSNKAVGAICHGVMVLSSAKASNEKSVLHRCTTTRLPDLFDSSVYWVTRVFLGDYYRPYGAGSETWKILFATASLMIASSSMEAVVLMRKYIYHTVGRMDEKTNQQSWHA</sequence>
<dbReference type="AlphaFoldDB" id="A0A9P5E895"/>
<proteinExistence type="predicted"/>
<feature type="non-terminal residue" evidence="1">
    <location>
        <position position="1"/>
    </location>
</feature>
<dbReference type="EMBL" id="LUFC02000876">
    <property type="protein sequence ID" value="KAF4493564.1"/>
    <property type="molecule type" value="Genomic_DNA"/>
</dbReference>
<keyword evidence="2" id="KW-1185">Reference proteome</keyword>
<accession>A0A9P5E895</accession>
<evidence type="ECO:0008006" key="3">
    <source>
        <dbReference type="Google" id="ProtNLM"/>
    </source>
</evidence>
<evidence type="ECO:0000313" key="2">
    <source>
        <dbReference type="Proteomes" id="UP000737391"/>
    </source>
</evidence>
<evidence type="ECO:0000313" key="1">
    <source>
        <dbReference type="EMBL" id="KAF4493564.1"/>
    </source>
</evidence>
<gene>
    <name evidence="1" type="ORF">FAGAP_10303</name>
</gene>
<dbReference type="Gene3D" id="3.40.50.880">
    <property type="match status" value="1"/>
</dbReference>
<reference evidence="1" key="1">
    <citation type="submission" date="2020-01" db="EMBL/GenBank/DDBJ databases">
        <title>Identification and distribution of gene clusters putatively required for synthesis of sphingolipid metabolism inhibitors in phylogenetically diverse species of the filamentous fungus Fusarium.</title>
        <authorList>
            <person name="Kim H.-S."/>
            <person name="Busman M."/>
            <person name="Brown D.W."/>
            <person name="Divon H."/>
            <person name="Uhlig S."/>
            <person name="Proctor R.H."/>
        </authorList>
    </citation>
    <scope>NUCLEOTIDE SEQUENCE</scope>
    <source>
        <strain evidence="1">NRRL 31653</strain>
    </source>
</reference>
<comment type="caution">
    <text evidence="1">The sequence shown here is derived from an EMBL/GenBank/DDBJ whole genome shotgun (WGS) entry which is preliminary data.</text>
</comment>
<dbReference type="Proteomes" id="UP000737391">
    <property type="component" value="Unassembled WGS sequence"/>
</dbReference>
<name>A0A9P5E895_9HYPO</name>